<feature type="domain" description="SGNH hydrolase-type esterase" evidence="1">
    <location>
        <begin position="11"/>
        <end position="185"/>
    </location>
</feature>
<dbReference type="InterPro" id="IPR053140">
    <property type="entry name" value="GDSL_Rv0518-like"/>
</dbReference>
<dbReference type="Gene3D" id="3.40.50.1110">
    <property type="entry name" value="SGNH hydrolase"/>
    <property type="match status" value="1"/>
</dbReference>
<keyword evidence="3" id="KW-1185">Reference proteome</keyword>
<dbReference type="AlphaFoldDB" id="H0R4L0"/>
<dbReference type="InterPro" id="IPR036514">
    <property type="entry name" value="SGNH_hydro_sf"/>
</dbReference>
<evidence type="ECO:0000259" key="1">
    <source>
        <dbReference type="Pfam" id="PF13472"/>
    </source>
</evidence>
<dbReference type="Pfam" id="PF13472">
    <property type="entry name" value="Lipase_GDSL_2"/>
    <property type="match status" value="1"/>
</dbReference>
<accession>H0R4L0</accession>
<dbReference type="InterPro" id="IPR013830">
    <property type="entry name" value="SGNH_hydro"/>
</dbReference>
<organism evidence="2 3">
    <name type="scientific">Gordonia effusa NBRC 100432</name>
    <dbReference type="NCBI Taxonomy" id="1077974"/>
    <lineage>
        <taxon>Bacteria</taxon>
        <taxon>Bacillati</taxon>
        <taxon>Actinomycetota</taxon>
        <taxon>Actinomycetes</taxon>
        <taxon>Mycobacteriales</taxon>
        <taxon>Gordoniaceae</taxon>
        <taxon>Gordonia</taxon>
    </lineage>
</organism>
<dbReference type="EMBL" id="BAEH01000105">
    <property type="protein sequence ID" value="GAB20011.1"/>
    <property type="molecule type" value="Genomic_DNA"/>
</dbReference>
<dbReference type="Proteomes" id="UP000035034">
    <property type="component" value="Unassembled WGS sequence"/>
</dbReference>
<proteinExistence type="predicted"/>
<gene>
    <name evidence="2" type="ORF">GOEFS_105_00220</name>
</gene>
<dbReference type="OrthoDB" id="3465773at2"/>
<dbReference type="PANTHER" id="PTHR43784">
    <property type="entry name" value="GDSL-LIKE LIPASE/ACYLHYDROLASE, PUTATIVE (AFU_ORTHOLOGUE AFUA_2G00820)-RELATED"/>
    <property type="match status" value="1"/>
</dbReference>
<evidence type="ECO:0000313" key="2">
    <source>
        <dbReference type="EMBL" id="GAB20011.1"/>
    </source>
</evidence>
<dbReference type="PANTHER" id="PTHR43784:SF2">
    <property type="entry name" value="GDSL-LIKE LIPASE_ACYLHYDROLASE, PUTATIVE (AFU_ORTHOLOGUE AFUA_2G00820)-RELATED"/>
    <property type="match status" value="1"/>
</dbReference>
<evidence type="ECO:0000313" key="3">
    <source>
        <dbReference type="Proteomes" id="UP000035034"/>
    </source>
</evidence>
<protein>
    <recommendedName>
        <fullName evidence="1">SGNH hydrolase-type esterase domain-containing protein</fullName>
    </recommendedName>
</protein>
<comment type="caution">
    <text evidence="2">The sequence shown here is derived from an EMBL/GenBank/DDBJ whole genome shotgun (WGS) entry which is preliminary data.</text>
</comment>
<dbReference type="eggNOG" id="COG2755">
    <property type="taxonomic scope" value="Bacteria"/>
</dbReference>
<dbReference type="CDD" id="cd01832">
    <property type="entry name" value="SGNH_hydrolase_like_1"/>
    <property type="match status" value="1"/>
</dbReference>
<sequence>MTVSSYSRFVAIGDSQTEGLWDGDDHSGVGGWADRLARRLAVDNPGLGYANLAVRGRRTAEIRDEQLAPALAMNPDLVGICVGMNDVTAIDGDLAEALDIMEEMYAILTASGATVLTTLFPDVRRIVPIAARLFGPRLVSINDRIQLCANKYDLRLVDLYTAPAMSDLRMWSRDRLHGSPPGHARFALAAAEALGLHGADHSWSLPAPHAERHQAGGVVGDLAWLAETVRPWLWRRVRGVSTGDGRCAKRPELTPLVDTSLGVLR</sequence>
<dbReference type="RefSeq" id="WP_007319346.1">
    <property type="nucleotide sequence ID" value="NZ_BAEH01000105.1"/>
</dbReference>
<dbReference type="SUPFAM" id="SSF52266">
    <property type="entry name" value="SGNH hydrolase"/>
    <property type="match status" value="1"/>
</dbReference>
<name>H0R4L0_9ACTN</name>
<dbReference type="STRING" id="1077974.GOEFS_105_00220"/>
<reference evidence="2 3" key="1">
    <citation type="submission" date="2011-12" db="EMBL/GenBank/DDBJ databases">
        <title>Whole genome shotgun sequence of Gordonia effusa NBRC 100432.</title>
        <authorList>
            <person name="Yoshida I."/>
            <person name="Takarada H."/>
            <person name="Hosoyama A."/>
            <person name="Tsuchikane K."/>
            <person name="Katsumata H."/>
            <person name="Yamazaki S."/>
            <person name="Fujita N."/>
        </authorList>
    </citation>
    <scope>NUCLEOTIDE SEQUENCE [LARGE SCALE GENOMIC DNA]</scope>
    <source>
        <strain evidence="2 3">NBRC 100432</strain>
    </source>
</reference>